<dbReference type="InterPro" id="IPR011650">
    <property type="entry name" value="Peptidase_M20_dimer"/>
</dbReference>
<dbReference type="SUPFAM" id="SSF55031">
    <property type="entry name" value="Bacterial exopeptidase dimerisation domain"/>
    <property type="match status" value="1"/>
</dbReference>
<sequence>MNALLAEARLLGLHELRQTLHEHPETGLRLPRTQQAVLGRLDGLGLDLRTGTALTSVVGVVPGARPGPTVLLRADLDALEFPDGPRHACGHDQHAAMLVGAAHLLAARRDRFAGDVLLMFQPGEEGHDGARLMLAEGLLETTGSRPVAAYALHSSAAAPAGQFGNTAGPALAASGTLAVTLHGAGGHGAWPHRTRDPVPALAELVTALSALPARRFDPFDPVVLTVGTVHAGSRPAIIPDRARLEATLRALSDTTLARLAAAAQSTAHGIAAAHGLEARVEYVPGYPATVNDAAEADLVRAAVTDLFGPGRFVRGTRPALVSDDIGRVLADVPGVMTSLGACPPDRDPATAPGNHAPDAVFDDAVLPDGAALLAELALRRLAAAESGQPAEGAGAGHRP</sequence>
<dbReference type="AlphaFoldDB" id="A0A1M7M295"/>
<dbReference type="RefSeq" id="WP_073500702.1">
    <property type="nucleotide sequence ID" value="NZ_FRBI01000015.1"/>
</dbReference>
<feature type="domain" description="Peptidase M20 dimerisation" evidence="2">
    <location>
        <begin position="176"/>
        <end position="264"/>
    </location>
</feature>
<keyword evidence="4" id="KW-1185">Reference proteome</keyword>
<name>A0A1M7M295_9ACTN</name>
<accession>A0A1M7M295</accession>
<dbReference type="Proteomes" id="UP000184111">
    <property type="component" value="Unassembled WGS sequence"/>
</dbReference>
<feature type="binding site" evidence="1">
    <location>
        <position position="125"/>
    </location>
    <ligand>
        <name>Mn(2+)</name>
        <dbReference type="ChEBI" id="CHEBI:29035"/>
        <label>2</label>
    </ligand>
</feature>
<keyword evidence="1" id="KW-0479">Metal-binding</keyword>
<dbReference type="Pfam" id="PF01546">
    <property type="entry name" value="Peptidase_M20"/>
    <property type="match status" value="1"/>
</dbReference>
<protein>
    <submittedName>
        <fullName evidence="3">Hippurate hydrolase</fullName>
    </submittedName>
</protein>
<dbReference type="Gene3D" id="3.30.70.360">
    <property type="match status" value="1"/>
</dbReference>
<dbReference type="InterPro" id="IPR036264">
    <property type="entry name" value="Bact_exopeptidase_dim_dom"/>
</dbReference>
<dbReference type="STRING" id="310782.SAMN05216499_11561"/>
<dbReference type="NCBIfam" id="TIGR01891">
    <property type="entry name" value="amidohydrolases"/>
    <property type="match status" value="1"/>
</dbReference>
<dbReference type="PANTHER" id="PTHR11014:SF63">
    <property type="entry name" value="METALLOPEPTIDASE, PUTATIVE (AFU_ORTHOLOGUE AFUA_6G09600)-RELATED"/>
    <property type="match status" value="1"/>
</dbReference>
<keyword evidence="3" id="KW-0378">Hydrolase</keyword>
<dbReference type="PANTHER" id="PTHR11014">
    <property type="entry name" value="PEPTIDASE M20 FAMILY MEMBER"/>
    <property type="match status" value="1"/>
</dbReference>
<dbReference type="EMBL" id="FRBI01000015">
    <property type="protein sequence ID" value="SHM84646.1"/>
    <property type="molecule type" value="Genomic_DNA"/>
</dbReference>
<dbReference type="Pfam" id="PF07687">
    <property type="entry name" value="M20_dimer"/>
    <property type="match status" value="1"/>
</dbReference>
<organism evidence="3 4">
    <name type="scientific">Actinacidiphila paucisporea</name>
    <dbReference type="NCBI Taxonomy" id="310782"/>
    <lineage>
        <taxon>Bacteria</taxon>
        <taxon>Bacillati</taxon>
        <taxon>Actinomycetota</taxon>
        <taxon>Actinomycetes</taxon>
        <taxon>Kitasatosporales</taxon>
        <taxon>Streptomycetaceae</taxon>
        <taxon>Actinacidiphila</taxon>
    </lineage>
</organism>
<feature type="binding site" evidence="1">
    <location>
        <position position="355"/>
    </location>
    <ligand>
        <name>Mn(2+)</name>
        <dbReference type="ChEBI" id="CHEBI:29035"/>
        <label>2</label>
    </ligand>
</feature>
<evidence type="ECO:0000313" key="3">
    <source>
        <dbReference type="EMBL" id="SHM84646.1"/>
    </source>
</evidence>
<evidence type="ECO:0000259" key="2">
    <source>
        <dbReference type="Pfam" id="PF07687"/>
    </source>
</evidence>
<dbReference type="GO" id="GO:0046872">
    <property type="term" value="F:metal ion binding"/>
    <property type="evidence" value="ECO:0007669"/>
    <property type="project" value="UniProtKB-KW"/>
</dbReference>
<keyword evidence="1" id="KW-0464">Manganese</keyword>
<gene>
    <name evidence="3" type="ORF">SAMN05216499_11561</name>
</gene>
<evidence type="ECO:0000256" key="1">
    <source>
        <dbReference type="PIRSR" id="PIRSR005962-1"/>
    </source>
</evidence>
<dbReference type="InterPro" id="IPR017439">
    <property type="entry name" value="Amidohydrolase"/>
</dbReference>
<feature type="binding site" evidence="1">
    <location>
        <position position="91"/>
    </location>
    <ligand>
        <name>Mn(2+)</name>
        <dbReference type="ChEBI" id="CHEBI:29035"/>
        <label>2</label>
    </ligand>
</feature>
<evidence type="ECO:0000313" key="4">
    <source>
        <dbReference type="Proteomes" id="UP000184111"/>
    </source>
</evidence>
<dbReference type="PIRSF" id="PIRSF005962">
    <property type="entry name" value="Pept_M20D_amidohydro"/>
    <property type="match status" value="1"/>
</dbReference>
<feature type="binding site" evidence="1">
    <location>
        <position position="89"/>
    </location>
    <ligand>
        <name>Mn(2+)</name>
        <dbReference type="ChEBI" id="CHEBI:29035"/>
        <label>2</label>
    </ligand>
</feature>
<dbReference type="Gene3D" id="3.40.630.10">
    <property type="entry name" value="Zn peptidases"/>
    <property type="match status" value="1"/>
</dbReference>
<feature type="binding site" evidence="1">
    <location>
        <position position="153"/>
    </location>
    <ligand>
        <name>Mn(2+)</name>
        <dbReference type="ChEBI" id="CHEBI:29035"/>
        <label>2</label>
    </ligand>
</feature>
<reference evidence="3 4" key="1">
    <citation type="submission" date="2016-11" db="EMBL/GenBank/DDBJ databases">
        <authorList>
            <person name="Jaros S."/>
            <person name="Januszkiewicz K."/>
            <person name="Wedrychowicz H."/>
        </authorList>
    </citation>
    <scope>NUCLEOTIDE SEQUENCE [LARGE SCALE GENOMIC DNA]</scope>
    <source>
        <strain evidence="3 4">CGMCC 4.2025</strain>
    </source>
</reference>
<proteinExistence type="predicted"/>
<dbReference type="SUPFAM" id="SSF53187">
    <property type="entry name" value="Zn-dependent exopeptidases"/>
    <property type="match status" value="1"/>
</dbReference>
<dbReference type="InterPro" id="IPR002933">
    <property type="entry name" value="Peptidase_M20"/>
</dbReference>
<comment type="cofactor">
    <cofactor evidence="1">
        <name>Mn(2+)</name>
        <dbReference type="ChEBI" id="CHEBI:29035"/>
    </cofactor>
    <text evidence="1">The Mn(2+) ion enhances activity.</text>
</comment>
<dbReference type="CDD" id="cd03886">
    <property type="entry name" value="M20_Acy1"/>
    <property type="match status" value="1"/>
</dbReference>
<dbReference type="GO" id="GO:0016787">
    <property type="term" value="F:hydrolase activity"/>
    <property type="evidence" value="ECO:0007669"/>
    <property type="project" value="UniProtKB-KW"/>
</dbReference>